<organism evidence="1 2">
    <name type="scientific">Cristinia sonorae</name>
    <dbReference type="NCBI Taxonomy" id="1940300"/>
    <lineage>
        <taxon>Eukaryota</taxon>
        <taxon>Fungi</taxon>
        <taxon>Dikarya</taxon>
        <taxon>Basidiomycota</taxon>
        <taxon>Agaricomycotina</taxon>
        <taxon>Agaricomycetes</taxon>
        <taxon>Agaricomycetidae</taxon>
        <taxon>Agaricales</taxon>
        <taxon>Pleurotineae</taxon>
        <taxon>Stephanosporaceae</taxon>
        <taxon>Cristinia</taxon>
    </lineage>
</organism>
<dbReference type="PANTHER" id="PTHR48079:SF6">
    <property type="entry name" value="NAD(P)-BINDING DOMAIN-CONTAINING PROTEIN-RELATED"/>
    <property type="match status" value="1"/>
</dbReference>
<dbReference type="GO" id="GO:0004029">
    <property type="term" value="F:aldehyde dehydrogenase (NAD+) activity"/>
    <property type="evidence" value="ECO:0007669"/>
    <property type="project" value="TreeGrafter"/>
</dbReference>
<reference evidence="1" key="1">
    <citation type="journal article" date="2021" name="New Phytol.">
        <title>Evolutionary innovations through gain and loss of genes in the ectomycorrhizal Boletales.</title>
        <authorList>
            <person name="Wu G."/>
            <person name="Miyauchi S."/>
            <person name="Morin E."/>
            <person name="Kuo A."/>
            <person name="Drula E."/>
            <person name="Varga T."/>
            <person name="Kohler A."/>
            <person name="Feng B."/>
            <person name="Cao Y."/>
            <person name="Lipzen A."/>
            <person name="Daum C."/>
            <person name="Hundley H."/>
            <person name="Pangilinan J."/>
            <person name="Johnson J."/>
            <person name="Barry K."/>
            <person name="LaButti K."/>
            <person name="Ng V."/>
            <person name="Ahrendt S."/>
            <person name="Min B."/>
            <person name="Choi I.G."/>
            <person name="Park H."/>
            <person name="Plett J.M."/>
            <person name="Magnuson J."/>
            <person name="Spatafora J.W."/>
            <person name="Nagy L.G."/>
            <person name="Henrissat B."/>
            <person name="Grigoriev I.V."/>
            <person name="Yang Z.L."/>
            <person name="Xu J."/>
            <person name="Martin F.M."/>
        </authorList>
    </citation>
    <scope>NUCLEOTIDE SEQUENCE</scope>
    <source>
        <strain evidence="1">KKN 215</strain>
    </source>
</reference>
<keyword evidence="2" id="KW-1185">Reference proteome</keyword>
<sequence>MFCQCRLEIVIRTRKCWPLPPFATTNFWHCLVSQMSNVPHKIFLLGATGYLGGTFLDALLKHPNAAQFDITAYIRSEEKAKQVEALGLGVKVVTGGLDVVEDGASRPTIIFNFASCDDLPLTEAVLAGTKKAFNSTKVPPVIIHTSGAAMIGDNALGQYASDKVYDDADEATLDALPITAPHRHVDIPLAAAHNEGYVRVYVVAPPFIYGLATGVLVDAGIQNPVPLGFYFVSNYAVLRGTFGLVGPNKNICSLIEVHDLARFFVTLFNAVLDGKQIAGGKAYYTTVDGEVVSRDYQIKLAEVLHELGYLKTAEITEYTAEELAKWPFLSAFAVNFRMSDSRGRSLGWKPTHTSPRDFFASIRETAQVMVNQGDKFGGKWVRVSN</sequence>
<dbReference type="EMBL" id="JAEVFJ010000025">
    <property type="protein sequence ID" value="KAH8094661.1"/>
    <property type="molecule type" value="Genomic_DNA"/>
</dbReference>
<dbReference type="OrthoDB" id="10262413at2759"/>
<evidence type="ECO:0008006" key="3">
    <source>
        <dbReference type="Google" id="ProtNLM"/>
    </source>
</evidence>
<dbReference type="AlphaFoldDB" id="A0A8K0UJJ2"/>
<dbReference type="Proteomes" id="UP000813824">
    <property type="component" value="Unassembled WGS sequence"/>
</dbReference>
<accession>A0A8K0UJJ2</accession>
<dbReference type="InterPro" id="IPR036291">
    <property type="entry name" value="NAD(P)-bd_dom_sf"/>
</dbReference>
<dbReference type="InterPro" id="IPR051783">
    <property type="entry name" value="NAD(P)-dependent_oxidoreduct"/>
</dbReference>
<name>A0A8K0UJJ2_9AGAR</name>
<dbReference type="Gene3D" id="3.40.50.720">
    <property type="entry name" value="NAD(P)-binding Rossmann-like Domain"/>
    <property type="match status" value="1"/>
</dbReference>
<protein>
    <recommendedName>
        <fullName evidence="3">NAD(P)-binding protein</fullName>
    </recommendedName>
</protein>
<comment type="caution">
    <text evidence="1">The sequence shown here is derived from an EMBL/GenBank/DDBJ whole genome shotgun (WGS) entry which is preliminary data.</text>
</comment>
<evidence type="ECO:0000313" key="2">
    <source>
        <dbReference type="Proteomes" id="UP000813824"/>
    </source>
</evidence>
<dbReference type="SUPFAM" id="SSF51735">
    <property type="entry name" value="NAD(P)-binding Rossmann-fold domains"/>
    <property type="match status" value="1"/>
</dbReference>
<dbReference type="GO" id="GO:0005737">
    <property type="term" value="C:cytoplasm"/>
    <property type="evidence" value="ECO:0007669"/>
    <property type="project" value="TreeGrafter"/>
</dbReference>
<dbReference type="PANTHER" id="PTHR48079">
    <property type="entry name" value="PROTEIN YEEZ"/>
    <property type="match status" value="1"/>
</dbReference>
<evidence type="ECO:0000313" key="1">
    <source>
        <dbReference type="EMBL" id="KAH8094661.1"/>
    </source>
</evidence>
<gene>
    <name evidence="1" type="ORF">BXZ70DRAFT_352304</name>
</gene>
<proteinExistence type="predicted"/>